<dbReference type="AlphaFoldDB" id="A0A6A4FEB1"/>
<dbReference type="Proteomes" id="UP000434957">
    <property type="component" value="Unassembled WGS sequence"/>
</dbReference>
<evidence type="ECO:0000313" key="2">
    <source>
        <dbReference type="Proteomes" id="UP000434957"/>
    </source>
</evidence>
<dbReference type="EMBL" id="QXFT01000341">
    <property type="protein sequence ID" value="KAE9346698.1"/>
    <property type="molecule type" value="Genomic_DNA"/>
</dbReference>
<name>A0A6A4FEB1_9STRA</name>
<sequence length="471" mass="53911">MRKPVAASTRADETIARELEVRFSRMLPLLSCLDDTAVHTDYIDQSRRRAGVVVFCRDLQRLNETYQTARDSPLWGELEKPHGQPIRMEIEHSFTTTLHADMHRCFRNEIAQILTYARAKGAMCQESQSKAFASDAVASKNMVTLKFLGEMAVLQRVKAKFEESMFCEKVESSELHLLFSVSGRYKISDWMDKHIEDDTTQVRYFIRWIKKTREFWVYGDVRSRAYATEALLQLANDIKDLEVLDKPVRLNSSKIQIKAWMEKAPTAQALFSYFVQSNRRIMVSGTNLQYSSLLQALDAEGLLFKNDLHDLGLNLPAHLQGQDDGTFSFDDEFETPEDLAVRRHVNKVHSDILNLKCPKCELVFVDFDFDSCAALTCANPVCKGGFCAYCLEDCGDDAHQHVSKCSLNPNKPYYYVTGEQFILVHKERRQKSVEAYIRNVREKEGVGIAQRLHSVIIDDLKRLGLDVALPQ</sequence>
<proteinExistence type="predicted"/>
<reference evidence="1 2" key="1">
    <citation type="submission" date="2018-08" db="EMBL/GenBank/DDBJ databases">
        <title>Genomic investigation of the strawberry pathogen Phytophthora fragariae indicates pathogenicity is determined by transcriptional variation in three key races.</title>
        <authorList>
            <person name="Adams T.M."/>
            <person name="Armitage A.D."/>
            <person name="Sobczyk M.K."/>
            <person name="Bates H.J."/>
            <person name="Dunwell J.M."/>
            <person name="Nellist C.F."/>
            <person name="Harrison R.J."/>
        </authorList>
    </citation>
    <scope>NUCLEOTIDE SEQUENCE [LARGE SCALE GENOMIC DNA]</scope>
    <source>
        <strain evidence="1 2">SCRP333</strain>
    </source>
</reference>
<protein>
    <submittedName>
        <fullName evidence="1">Uncharacterized protein</fullName>
    </submittedName>
</protein>
<keyword evidence="2" id="KW-1185">Reference proteome</keyword>
<gene>
    <name evidence="1" type="ORF">PR003_g7293</name>
</gene>
<accession>A0A6A4FEB1</accession>
<organism evidence="1 2">
    <name type="scientific">Phytophthora rubi</name>
    <dbReference type="NCBI Taxonomy" id="129364"/>
    <lineage>
        <taxon>Eukaryota</taxon>
        <taxon>Sar</taxon>
        <taxon>Stramenopiles</taxon>
        <taxon>Oomycota</taxon>
        <taxon>Peronosporomycetes</taxon>
        <taxon>Peronosporales</taxon>
        <taxon>Peronosporaceae</taxon>
        <taxon>Phytophthora</taxon>
    </lineage>
</organism>
<evidence type="ECO:0000313" key="1">
    <source>
        <dbReference type="EMBL" id="KAE9346698.1"/>
    </source>
</evidence>
<comment type="caution">
    <text evidence="1">The sequence shown here is derived from an EMBL/GenBank/DDBJ whole genome shotgun (WGS) entry which is preliminary data.</text>
</comment>